<feature type="compositionally biased region" description="Acidic residues" evidence="1">
    <location>
        <begin position="179"/>
        <end position="195"/>
    </location>
</feature>
<gene>
    <name evidence="2" type="ORF">Q8F55_008906</name>
</gene>
<reference evidence="2 3" key="1">
    <citation type="submission" date="2023-08" db="EMBL/GenBank/DDBJ databases">
        <title>Annotated Genome Sequence of Vanrija albida AlHP1.</title>
        <authorList>
            <person name="Herzog R."/>
        </authorList>
    </citation>
    <scope>NUCLEOTIDE SEQUENCE [LARGE SCALE GENOMIC DNA]</scope>
    <source>
        <strain evidence="2 3">AlHP1</strain>
    </source>
</reference>
<dbReference type="RefSeq" id="XP_069205223.1">
    <property type="nucleotide sequence ID" value="XM_069357286.1"/>
</dbReference>
<comment type="caution">
    <text evidence="2">The sequence shown here is derived from an EMBL/GenBank/DDBJ whole genome shotgun (WGS) entry which is preliminary data.</text>
</comment>
<sequence length="195" mass="19749">MATTEDWADPLIIDAELNADVLLTALGNVEREIPALLLNVKPVIAHLVSAGTEDEAAGLVARAAVEEYMRNLDNMQAILRQAVFYLRATRAAPSVLRPPGPDAIPRPLAATLKAPEGPTSVGSGETTLGLYAARTEVAALRDMLAAARALRAAGGAGTAGAGAGGGDGAGVGDAGEVGDGADDDDDDDDLVDVEP</sequence>
<evidence type="ECO:0008006" key="4">
    <source>
        <dbReference type="Google" id="ProtNLM"/>
    </source>
</evidence>
<feature type="compositionally biased region" description="Gly residues" evidence="1">
    <location>
        <begin position="155"/>
        <end position="178"/>
    </location>
</feature>
<keyword evidence="3" id="KW-1185">Reference proteome</keyword>
<feature type="region of interest" description="Disordered" evidence="1">
    <location>
        <begin position="155"/>
        <end position="195"/>
    </location>
</feature>
<organism evidence="2 3">
    <name type="scientific">Vanrija albida</name>
    <dbReference type="NCBI Taxonomy" id="181172"/>
    <lineage>
        <taxon>Eukaryota</taxon>
        <taxon>Fungi</taxon>
        <taxon>Dikarya</taxon>
        <taxon>Basidiomycota</taxon>
        <taxon>Agaricomycotina</taxon>
        <taxon>Tremellomycetes</taxon>
        <taxon>Trichosporonales</taxon>
        <taxon>Trichosporonaceae</taxon>
        <taxon>Vanrija</taxon>
    </lineage>
</organism>
<proteinExistence type="predicted"/>
<dbReference type="EMBL" id="JBBXJM010000007">
    <property type="protein sequence ID" value="KAL1405279.1"/>
    <property type="molecule type" value="Genomic_DNA"/>
</dbReference>
<name>A0ABR3PS60_9TREE</name>
<accession>A0ABR3PS60</accession>
<evidence type="ECO:0000256" key="1">
    <source>
        <dbReference type="SAM" id="MobiDB-lite"/>
    </source>
</evidence>
<dbReference type="GeneID" id="95989949"/>
<protein>
    <recommendedName>
        <fullName evidence="4">Mediator of RNA polymerase II transcription subunit 11</fullName>
    </recommendedName>
</protein>
<dbReference type="Proteomes" id="UP001565368">
    <property type="component" value="Unassembled WGS sequence"/>
</dbReference>
<evidence type="ECO:0000313" key="3">
    <source>
        <dbReference type="Proteomes" id="UP001565368"/>
    </source>
</evidence>
<evidence type="ECO:0000313" key="2">
    <source>
        <dbReference type="EMBL" id="KAL1405279.1"/>
    </source>
</evidence>